<dbReference type="Proteomes" id="UP000515211">
    <property type="component" value="Chromosome 10"/>
</dbReference>
<reference evidence="1" key="1">
    <citation type="journal article" date="2016" name="Nat. Genet.">
        <title>The genome sequences of Arachis duranensis and Arachis ipaensis, the diploid ancestors of cultivated peanut.</title>
        <authorList>
            <person name="Bertioli D.J."/>
            <person name="Cannon S.B."/>
            <person name="Froenicke L."/>
            <person name="Huang G."/>
            <person name="Farmer A.D."/>
            <person name="Cannon E.K."/>
            <person name="Liu X."/>
            <person name="Gao D."/>
            <person name="Clevenger J."/>
            <person name="Dash S."/>
            <person name="Ren L."/>
            <person name="Moretzsohn M.C."/>
            <person name="Shirasawa K."/>
            <person name="Huang W."/>
            <person name="Vidigal B."/>
            <person name="Abernathy B."/>
            <person name="Chu Y."/>
            <person name="Niederhuth C.E."/>
            <person name="Umale P."/>
            <person name="Araujo A.C."/>
            <person name="Kozik A."/>
            <person name="Kim K.D."/>
            <person name="Burow M.D."/>
            <person name="Varshney R.K."/>
            <person name="Wang X."/>
            <person name="Zhang X."/>
            <person name="Barkley N."/>
            <person name="Guimaraes P.M."/>
            <person name="Isobe S."/>
            <person name="Guo B."/>
            <person name="Liao B."/>
            <person name="Stalker H.T."/>
            <person name="Schmitz R.J."/>
            <person name="Scheffler B.E."/>
            <person name="Leal-Bertioli S.C."/>
            <person name="Xun X."/>
            <person name="Jackson S.A."/>
            <person name="Michelmore R."/>
            <person name="Ozias-Akins P."/>
        </authorList>
    </citation>
    <scope>NUCLEOTIDE SEQUENCE [LARGE SCALE GENOMIC DNA]</scope>
    <source>
        <strain evidence="1">cv. V14167</strain>
    </source>
</reference>
<reference evidence="2" key="2">
    <citation type="submission" date="2025-08" db="UniProtKB">
        <authorList>
            <consortium name="RefSeq"/>
        </authorList>
    </citation>
    <scope>IDENTIFICATION</scope>
    <source>
        <tissue evidence="2">Whole plant</tissue>
    </source>
</reference>
<dbReference type="OrthoDB" id="755532at2759"/>
<dbReference type="PANTHER" id="PTHR33237:SF46">
    <property type="entry name" value="OS01G0606100 PROTEIN"/>
    <property type="match status" value="1"/>
</dbReference>
<evidence type="ECO:0000313" key="1">
    <source>
        <dbReference type="Proteomes" id="UP000515211"/>
    </source>
</evidence>
<accession>A0A6P4C6V9</accession>
<dbReference type="AlphaFoldDB" id="A0A6P4C6V9"/>
<dbReference type="KEGG" id="adu:107470865"/>
<keyword evidence="1" id="KW-1185">Reference proteome</keyword>
<gene>
    <name evidence="2" type="primary">LOC107470865</name>
</gene>
<organism evidence="1 2">
    <name type="scientific">Arachis duranensis</name>
    <name type="common">Wild peanut</name>
    <dbReference type="NCBI Taxonomy" id="130453"/>
    <lineage>
        <taxon>Eukaryota</taxon>
        <taxon>Viridiplantae</taxon>
        <taxon>Streptophyta</taxon>
        <taxon>Embryophyta</taxon>
        <taxon>Tracheophyta</taxon>
        <taxon>Spermatophyta</taxon>
        <taxon>Magnoliopsida</taxon>
        <taxon>eudicotyledons</taxon>
        <taxon>Gunneridae</taxon>
        <taxon>Pentapetalae</taxon>
        <taxon>rosids</taxon>
        <taxon>fabids</taxon>
        <taxon>Fabales</taxon>
        <taxon>Fabaceae</taxon>
        <taxon>Papilionoideae</taxon>
        <taxon>50 kb inversion clade</taxon>
        <taxon>dalbergioids sensu lato</taxon>
        <taxon>Dalbergieae</taxon>
        <taxon>Pterocarpus clade</taxon>
        <taxon>Arachis</taxon>
    </lineage>
</organism>
<evidence type="ECO:0000313" key="2">
    <source>
        <dbReference type="RefSeq" id="XP_015945774.1"/>
    </source>
</evidence>
<proteinExistence type="predicted"/>
<name>A0A6P4C6V9_ARADU</name>
<sequence>MVVGVPTRDSHKRNFAVAVAAVFAMLAKRASRLPKKLKAAAESEPKPVDDWKIVLRSSPKSSPAAALVARPKKLLNSLSSKTLSFIQKKNNKSGGEWGDGGVWQKAILMGDKCEPLDFSGVIYYDSNGKQVSEIPVRSPRASHVPAPFFTPQRQLLKRSVSSEFF</sequence>
<dbReference type="GeneID" id="107470865"/>
<dbReference type="PANTHER" id="PTHR33237">
    <property type="entry name" value="F2P16.13 PROTEIN-RELATED"/>
    <property type="match status" value="1"/>
</dbReference>
<dbReference type="RefSeq" id="XP_015945774.1">
    <property type="nucleotide sequence ID" value="XM_016090288.3"/>
</dbReference>
<protein>
    <submittedName>
        <fullName evidence="2">Uncharacterized protein LOC107470865 isoform X1</fullName>
    </submittedName>
</protein>